<dbReference type="EMBL" id="PEZT01000008">
    <property type="protein sequence ID" value="PIS09494.1"/>
    <property type="molecule type" value="Genomic_DNA"/>
</dbReference>
<protein>
    <submittedName>
        <fullName evidence="2">Uncharacterized protein</fullName>
    </submittedName>
</protein>
<dbReference type="AlphaFoldDB" id="A0A2H0W9Z9"/>
<keyword evidence="1" id="KW-0812">Transmembrane</keyword>
<keyword evidence="1" id="KW-1133">Transmembrane helix</keyword>
<evidence type="ECO:0000313" key="3">
    <source>
        <dbReference type="Proteomes" id="UP000230093"/>
    </source>
</evidence>
<reference evidence="3" key="1">
    <citation type="submission" date="2017-09" db="EMBL/GenBank/DDBJ databases">
        <title>Depth-based differentiation of microbial function through sediment-hosted aquifers and enrichment of novel symbionts in the deep terrestrial subsurface.</title>
        <authorList>
            <person name="Probst A.J."/>
            <person name="Ladd B."/>
            <person name="Jarett J.K."/>
            <person name="Geller-Mcgrath D.E."/>
            <person name="Sieber C.M.K."/>
            <person name="Emerson J.B."/>
            <person name="Anantharaman K."/>
            <person name="Thomas B.C."/>
            <person name="Malmstrom R."/>
            <person name="Stieglmeier M."/>
            <person name="Klingl A."/>
            <person name="Woyke T."/>
            <person name="Ryan C.M."/>
            <person name="Banfield J.F."/>
        </authorList>
    </citation>
    <scope>NUCLEOTIDE SEQUENCE [LARGE SCALE GENOMIC DNA]</scope>
</reference>
<organism evidence="2 3">
    <name type="scientific">Candidatus Beckwithbacteria bacterium CG10_big_fil_rev_8_21_14_0_10_34_10</name>
    <dbReference type="NCBI Taxonomy" id="1974495"/>
    <lineage>
        <taxon>Bacteria</taxon>
        <taxon>Candidatus Beckwithiibacteriota</taxon>
    </lineage>
</organism>
<evidence type="ECO:0000256" key="1">
    <source>
        <dbReference type="SAM" id="Phobius"/>
    </source>
</evidence>
<sequence>MRPMKGIRFKKYFSKIGLYDILVFCLVLAFLFFLSFYFREKPTWVKVGIKLSSSNWWSRGTIPPYWLADSIEVGDQEIGAFNKVSAQVEDIQVLETTEEIKDVYLKLKIKANFNKNKQQYSFKGQTISVGSPMELHLGDSFVQGLITFVQQEEGIAEDLIISGKILNVFPWVLEPIEIGDKMKDGQGRVIAEVLEKQVTLADYLSTDWQGNVYIKKRPDRRDAFFKIKVRVSKRGSTYYFRQEQKVKVGEELYIQFENGELDYLSIIAIEK</sequence>
<comment type="caution">
    <text evidence="2">The sequence shown here is derived from an EMBL/GenBank/DDBJ whole genome shotgun (WGS) entry which is preliminary data.</text>
</comment>
<proteinExistence type="predicted"/>
<accession>A0A2H0W9Z9</accession>
<feature type="transmembrane region" description="Helical" evidence="1">
    <location>
        <begin position="21"/>
        <end position="38"/>
    </location>
</feature>
<gene>
    <name evidence="2" type="ORF">COT75_01335</name>
</gene>
<keyword evidence="1" id="KW-0472">Membrane</keyword>
<evidence type="ECO:0000313" key="2">
    <source>
        <dbReference type="EMBL" id="PIS09494.1"/>
    </source>
</evidence>
<name>A0A2H0W9Z9_9BACT</name>
<dbReference type="Proteomes" id="UP000230093">
    <property type="component" value="Unassembled WGS sequence"/>
</dbReference>